<evidence type="ECO:0000256" key="1">
    <source>
        <dbReference type="SAM" id="MobiDB-lite"/>
    </source>
</evidence>
<comment type="caution">
    <text evidence="2">The sequence shown here is derived from an EMBL/GenBank/DDBJ whole genome shotgun (WGS) entry which is preliminary data.</text>
</comment>
<proteinExistence type="predicted"/>
<accession>A0A8H6XGJ4</accession>
<protein>
    <submittedName>
        <fullName evidence="2">Uncharacterized protein</fullName>
    </submittedName>
</protein>
<dbReference type="OrthoDB" id="10044727at2759"/>
<dbReference type="EMBL" id="JACAZH010000029">
    <property type="protein sequence ID" value="KAF7340748.1"/>
    <property type="molecule type" value="Genomic_DNA"/>
</dbReference>
<dbReference type="AlphaFoldDB" id="A0A8H6XGJ4"/>
<keyword evidence="3" id="KW-1185">Reference proteome</keyword>
<dbReference type="PANTHER" id="PTHR35871">
    <property type="entry name" value="EXPRESSED PROTEIN"/>
    <property type="match status" value="1"/>
</dbReference>
<dbReference type="Gene3D" id="3.30.420.10">
    <property type="entry name" value="Ribonuclease H-like superfamily/Ribonuclease H"/>
    <property type="match status" value="1"/>
</dbReference>
<dbReference type="Proteomes" id="UP000623467">
    <property type="component" value="Unassembled WGS sequence"/>
</dbReference>
<gene>
    <name evidence="2" type="ORF">MSAN_02103200</name>
</gene>
<feature type="compositionally biased region" description="Polar residues" evidence="1">
    <location>
        <begin position="1"/>
        <end position="13"/>
    </location>
</feature>
<organism evidence="2 3">
    <name type="scientific">Mycena sanguinolenta</name>
    <dbReference type="NCBI Taxonomy" id="230812"/>
    <lineage>
        <taxon>Eukaryota</taxon>
        <taxon>Fungi</taxon>
        <taxon>Dikarya</taxon>
        <taxon>Basidiomycota</taxon>
        <taxon>Agaricomycotina</taxon>
        <taxon>Agaricomycetes</taxon>
        <taxon>Agaricomycetidae</taxon>
        <taxon>Agaricales</taxon>
        <taxon>Marasmiineae</taxon>
        <taxon>Mycenaceae</taxon>
        <taxon>Mycena</taxon>
    </lineage>
</organism>
<feature type="region of interest" description="Disordered" evidence="1">
    <location>
        <begin position="1"/>
        <end position="26"/>
    </location>
</feature>
<reference evidence="2" key="1">
    <citation type="submission" date="2020-05" db="EMBL/GenBank/DDBJ databases">
        <title>Mycena genomes resolve the evolution of fungal bioluminescence.</title>
        <authorList>
            <person name="Tsai I.J."/>
        </authorList>
    </citation>
    <scope>NUCLEOTIDE SEQUENCE</scope>
    <source>
        <strain evidence="2">160909Yilan</strain>
    </source>
</reference>
<feature type="region of interest" description="Disordered" evidence="1">
    <location>
        <begin position="39"/>
        <end position="68"/>
    </location>
</feature>
<dbReference type="PANTHER" id="PTHR35871:SF1">
    <property type="entry name" value="CXC1-LIKE CYSTEINE CLUSTER ASSOCIATED WITH KDZ TRANSPOSASES DOMAIN-CONTAINING PROTEIN"/>
    <property type="match status" value="1"/>
</dbReference>
<dbReference type="GO" id="GO:0003676">
    <property type="term" value="F:nucleic acid binding"/>
    <property type="evidence" value="ECO:0007669"/>
    <property type="project" value="InterPro"/>
</dbReference>
<evidence type="ECO:0000313" key="2">
    <source>
        <dbReference type="EMBL" id="KAF7340748.1"/>
    </source>
</evidence>
<dbReference type="InterPro" id="IPR036397">
    <property type="entry name" value="RNaseH_sf"/>
</dbReference>
<name>A0A8H6XGJ4_9AGAR</name>
<evidence type="ECO:0000313" key="3">
    <source>
        <dbReference type="Proteomes" id="UP000623467"/>
    </source>
</evidence>
<sequence length="726" mass="81830">MSQTPVQQTTKEMGSTPEPPTAAPTGFRLVGRLTALHRDSRDHASIHTFPTPDTPSLLAESDDNDDNDLEDEVIPPEFDELCAPEAGVFSGDGYPRPAPPETFLEKMAALGTKQILAVAPDITSAKAALVDMELVLRGPSRGAGGGYDPPDLSPWVRVRMEGIRSHLAQYTHPNSLTYGKWGLSARQAAIAVGRDVYCARRFASLSREYINSRKVLAINPYGHWKQSMLADEDLANDVRDHLQELGKFITADKLVDYLSREEVMNKHGLDRKISLSTARRYLHELGYRFTAQKKGQYCDGHERDDIVYYREEIYLPTLKGFQDRSCVFEADGSVITPTLPPGARRTVIWYHDESIFYAHDRRRKSWYHKDADALPYKKGDGASYMVADFFSADFGWLRTRDGQHTARRSMRPGKKRDGYFSAEDIEEQAIAACTLVTERWPEFDHVFIYDNATTHRKRSAGALSARAMPKAISGTHTGRNKNPDTNFLVPVNKRNADGSRMYDVHGTLLKENIQMVGAYFADGSPQDLYFPSDAEKHAGKFKGMHLLLEERRKKGDLGDLSEAELKKKNAECKSFKCADPNSLTCCMRRMLFNQPDFAAVKSCLEETCTEYNCTVLFLPKFHCELNPIEMVWGYAKRIYRLNPESSREDVLEKNTLNALEQVPLESMRRFVLRAHRFADAYRHGLDGPQAAWAARKYKGHRVLPPDFKNDMLAAGIVRGGNPNAGL</sequence>